<evidence type="ECO:0008006" key="3">
    <source>
        <dbReference type="Google" id="ProtNLM"/>
    </source>
</evidence>
<proteinExistence type="predicted"/>
<sequence length="308" mass="35397">MRHFSNGEINLHSLVIDIDKNLIESGYQPFQRPLQACSEIAKKLGISFSIGQKEDDFVCAIQDIYKNLYRPKDLHCPPLHIGTFMFLDTFLPIQIPLIYGTPKIDPVKCLREVPENILRWIFSDKASANTFFDQWIDLSDFTYGLHDVESTQKIHSQAIEYWHLAKQQLEGSSATLHGSIDKYTVIQNSAIATELLMKGAMLAQGEPEKKVRKYQHNLPELSMDLCKTFPNLDHHRIKGVVKGIPSLVERRYEAKKYTRTEIGTLLMNTQFIAGEILRQFSGRNVRNSLTTQSDQNAEIQHRYYPIIT</sequence>
<name>A0ABM6Q6N4_9PROT</name>
<evidence type="ECO:0000313" key="2">
    <source>
        <dbReference type="Proteomes" id="UP000233458"/>
    </source>
</evidence>
<evidence type="ECO:0000313" key="1">
    <source>
        <dbReference type="EMBL" id="AUG52176.1"/>
    </source>
</evidence>
<gene>
    <name evidence="1" type="ORF">CSC3H3_05130</name>
</gene>
<keyword evidence="2" id="KW-1185">Reference proteome</keyword>
<accession>A0ABM6Q6N4</accession>
<reference evidence="1 2" key="1">
    <citation type="submission" date="2017-10" db="EMBL/GenBank/DDBJ databases">
        <title>Biodiversity and function of Thalassospira species in the particle-attached aromatic-hydrocarbon-degrading consortia from the surface seawater of the China South Sea.</title>
        <authorList>
            <person name="Dong C."/>
            <person name="Liu R."/>
            <person name="Shao Z."/>
        </authorList>
    </citation>
    <scope>NUCLEOTIDE SEQUENCE [LARGE SCALE GENOMIC DNA]</scope>
    <source>
        <strain evidence="1 2">CSC3H3</strain>
    </source>
</reference>
<protein>
    <recommendedName>
        <fullName evidence="3">HEPN domain-containing protein</fullName>
    </recommendedName>
</protein>
<dbReference type="Proteomes" id="UP000233458">
    <property type="component" value="Chromosome"/>
</dbReference>
<dbReference type="EMBL" id="CP024199">
    <property type="protein sequence ID" value="AUG52176.1"/>
    <property type="molecule type" value="Genomic_DNA"/>
</dbReference>
<organism evidence="1 2">
    <name type="scientific">Thalassospira marina</name>
    <dbReference type="NCBI Taxonomy" id="2048283"/>
    <lineage>
        <taxon>Bacteria</taxon>
        <taxon>Pseudomonadati</taxon>
        <taxon>Pseudomonadota</taxon>
        <taxon>Alphaproteobacteria</taxon>
        <taxon>Rhodospirillales</taxon>
        <taxon>Thalassospiraceae</taxon>
        <taxon>Thalassospira</taxon>
    </lineage>
</organism>